<feature type="compositionally biased region" description="Basic and acidic residues" evidence="1">
    <location>
        <begin position="109"/>
        <end position="147"/>
    </location>
</feature>
<sequence length="154" mass="18564">LQVVWCIKDSEDNRERRSEENRMTKKQRKEEKKRTKDEGKRQRESTRNGENQTGRMEMRDSEHKVNENPLPYQEQGGRNGETAPTRDPVEENSDVEGTSRHKPMNYKKVLLERSTKEKEKGKKKKEEEEKEEEEKRKKEEEEEIKKEEEEEKSD</sequence>
<organism evidence="2 3">
    <name type="scientific">Pristionchus mayeri</name>
    <dbReference type="NCBI Taxonomy" id="1317129"/>
    <lineage>
        <taxon>Eukaryota</taxon>
        <taxon>Metazoa</taxon>
        <taxon>Ecdysozoa</taxon>
        <taxon>Nematoda</taxon>
        <taxon>Chromadorea</taxon>
        <taxon>Rhabditida</taxon>
        <taxon>Rhabditina</taxon>
        <taxon>Diplogasteromorpha</taxon>
        <taxon>Diplogasteroidea</taxon>
        <taxon>Neodiplogasteridae</taxon>
        <taxon>Pristionchus</taxon>
    </lineage>
</organism>
<feature type="non-terminal residue" evidence="2">
    <location>
        <position position="154"/>
    </location>
</feature>
<evidence type="ECO:0000256" key="1">
    <source>
        <dbReference type="SAM" id="MobiDB-lite"/>
    </source>
</evidence>
<name>A0AAN4ZL85_9BILA</name>
<protein>
    <submittedName>
        <fullName evidence="2">Uncharacterized protein</fullName>
    </submittedName>
</protein>
<feature type="non-terminal residue" evidence="2">
    <location>
        <position position="1"/>
    </location>
</feature>
<proteinExistence type="predicted"/>
<keyword evidence="3" id="KW-1185">Reference proteome</keyword>
<comment type="caution">
    <text evidence="2">The sequence shown here is derived from an EMBL/GenBank/DDBJ whole genome shotgun (WGS) entry which is preliminary data.</text>
</comment>
<feature type="region of interest" description="Disordered" evidence="1">
    <location>
        <begin position="1"/>
        <end position="154"/>
    </location>
</feature>
<gene>
    <name evidence="2" type="ORF">PMAYCL1PPCAC_11261</name>
</gene>
<evidence type="ECO:0000313" key="3">
    <source>
        <dbReference type="Proteomes" id="UP001328107"/>
    </source>
</evidence>
<dbReference type="EMBL" id="BTRK01000003">
    <property type="protein sequence ID" value="GMR41066.1"/>
    <property type="molecule type" value="Genomic_DNA"/>
</dbReference>
<feature type="compositionally biased region" description="Basic and acidic residues" evidence="1">
    <location>
        <begin position="8"/>
        <end position="47"/>
    </location>
</feature>
<feature type="compositionally biased region" description="Basic and acidic residues" evidence="1">
    <location>
        <begin position="56"/>
        <end position="66"/>
    </location>
</feature>
<dbReference type="AlphaFoldDB" id="A0AAN4ZL85"/>
<dbReference type="Proteomes" id="UP001328107">
    <property type="component" value="Unassembled WGS sequence"/>
</dbReference>
<reference evidence="3" key="1">
    <citation type="submission" date="2022-10" db="EMBL/GenBank/DDBJ databases">
        <title>Genome assembly of Pristionchus species.</title>
        <authorList>
            <person name="Yoshida K."/>
            <person name="Sommer R.J."/>
        </authorList>
    </citation>
    <scope>NUCLEOTIDE SEQUENCE [LARGE SCALE GENOMIC DNA]</scope>
    <source>
        <strain evidence="3">RS5460</strain>
    </source>
</reference>
<evidence type="ECO:0000313" key="2">
    <source>
        <dbReference type="EMBL" id="GMR41066.1"/>
    </source>
</evidence>
<accession>A0AAN4ZL85</accession>